<name>A0A919IH78_9ACTN</name>
<dbReference type="Proteomes" id="UP000619479">
    <property type="component" value="Unassembled WGS sequence"/>
</dbReference>
<dbReference type="InterPro" id="IPR012338">
    <property type="entry name" value="Beta-lactam/transpept-like"/>
</dbReference>
<comment type="caution">
    <text evidence="5">The sequence shown here is derived from an EMBL/GenBank/DDBJ whole genome shotgun (WGS) entry which is preliminary data.</text>
</comment>
<dbReference type="AlphaFoldDB" id="A0A919IH78"/>
<feature type="signal peptide" evidence="3">
    <location>
        <begin position="1"/>
        <end position="24"/>
    </location>
</feature>
<reference evidence="5" key="1">
    <citation type="submission" date="2021-01" db="EMBL/GenBank/DDBJ databases">
        <title>Whole genome shotgun sequence of Actinoplanes cyaneus NBRC 14990.</title>
        <authorList>
            <person name="Komaki H."/>
            <person name="Tamura T."/>
        </authorList>
    </citation>
    <scope>NUCLEOTIDE SEQUENCE</scope>
    <source>
        <strain evidence="5">NBRC 14990</strain>
    </source>
</reference>
<gene>
    <name evidence="5" type="primary">ampC</name>
    <name evidence="5" type="ORF">Acy02nite_31880</name>
</gene>
<dbReference type="PANTHER" id="PTHR43283">
    <property type="entry name" value="BETA-LACTAMASE-RELATED"/>
    <property type="match status" value="1"/>
</dbReference>
<keyword evidence="6" id="KW-1185">Reference proteome</keyword>
<feature type="chain" id="PRO_5038011550" evidence="3">
    <location>
        <begin position="25"/>
        <end position="602"/>
    </location>
</feature>
<dbReference type="Gene3D" id="3.40.710.10">
    <property type="entry name" value="DD-peptidase/beta-lactamase superfamily"/>
    <property type="match status" value="1"/>
</dbReference>
<dbReference type="Pfam" id="PF00144">
    <property type="entry name" value="Beta-lactamase"/>
    <property type="match status" value="1"/>
</dbReference>
<dbReference type="PANTHER" id="PTHR43283:SF11">
    <property type="entry name" value="BETA-LACTAMASE-RELATED DOMAIN-CONTAINING PROTEIN"/>
    <property type="match status" value="1"/>
</dbReference>
<evidence type="ECO:0000256" key="2">
    <source>
        <dbReference type="SAM" id="MobiDB-lite"/>
    </source>
</evidence>
<evidence type="ECO:0000259" key="4">
    <source>
        <dbReference type="Pfam" id="PF00144"/>
    </source>
</evidence>
<keyword evidence="1 5" id="KW-0378">Hydrolase</keyword>
<dbReference type="InterPro" id="IPR050789">
    <property type="entry name" value="Diverse_Enzym_Activities"/>
</dbReference>
<evidence type="ECO:0000313" key="5">
    <source>
        <dbReference type="EMBL" id="GID65307.1"/>
    </source>
</evidence>
<dbReference type="SUPFAM" id="SSF56601">
    <property type="entry name" value="beta-lactamase/transpeptidase-like"/>
    <property type="match status" value="1"/>
</dbReference>
<dbReference type="InterPro" id="IPR001466">
    <property type="entry name" value="Beta-lactam-related"/>
</dbReference>
<evidence type="ECO:0000256" key="1">
    <source>
        <dbReference type="ARBA" id="ARBA00022801"/>
    </source>
</evidence>
<feature type="domain" description="Beta-lactamase-related" evidence="4">
    <location>
        <begin position="115"/>
        <end position="407"/>
    </location>
</feature>
<accession>A0A919IH78</accession>
<keyword evidence="3" id="KW-0732">Signal</keyword>
<feature type="region of interest" description="Disordered" evidence="2">
    <location>
        <begin position="582"/>
        <end position="602"/>
    </location>
</feature>
<evidence type="ECO:0000313" key="6">
    <source>
        <dbReference type="Proteomes" id="UP000619479"/>
    </source>
</evidence>
<protein>
    <submittedName>
        <fullName evidence="5">Serine hydrolase</fullName>
    </submittedName>
</protein>
<evidence type="ECO:0000256" key="3">
    <source>
        <dbReference type="SAM" id="SignalP"/>
    </source>
</evidence>
<organism evidence="5 6">
    <name type="scientific">Actinoplanes cyaneus</name>
    <dbReference type="NCBI Taxonomy" id="52696"/>
    <lineage>
        <taxon>Bacteria</taxon>
        <taxon>Bacillati</taxon>
        <taxon>Actinomycetota</taxon>
        <taxon>Actinomycetes</taxon>
        <taxon>Micromonosporales</taxon>
        <taxon>Micromonosporaceae</taxon>
        <taxon>Actinoplanes</taxon>
    </lineage>
</organism>
<dbReference type="GO" id="GO:0016787">
    <property type="term" value="F:hydrolase activity"/>
    <property type="evidence" value="ECO:0007669"/>
    <property type="project" value="UniProtKB-KW"/>
</dbReference>
<dbReference type="EMBL" id="BOMH01000024">
    <property type="protein sequence ID" value="GID65307.1"/>
    <property type="molecule type" value="Genomic_DNA"/>
</dbReference>
<proteinExistence type="predicted"/>
<sequence>MNKWWMVGPACVIALLAAGSPVGAVTVTPGDLMFRHDVLRPGTARQAGLLTEHVAALPDIAASYLRPTPDHPDHPTYAGATVLAAHHGIVVSRFAVGAAVRYAAHDTGIVELPPEERIPARTDTLWDLASISKLFTTIVVLQQVEAGKVSLDEPVATHVPEFAAGGKATITVRHLLTHTSGLPAFLPFYSHYPTPGERLTAALTTPVTAATRPGGQYVYSDIGLISLGVLIERVTGKSLAEAVRDGVTGPLGMRDTGYNPSPSLRNRIAATEYQPYVNRGMVWGSVHDENAWALGGAAGHAGIFSTADDLAILCQALLDGGIYRHHRILSEGMIRQALVNYNADLLPEFPDSARGLGFELAKHSYMDGMASPVTFGHTGFTGTSVVIDPLDHSFLIMLSNRVHPDRAWGASTVARRALARAFAAAHPIREPSGGTPWRTELRDNAAMTLTAPLRQAAGEKAKGSFLLWYDTEPVHDTLTIESSSDGVTWTPLSITSCPVGPREFSPPVLGAEDGKPGTTSDGTVSGFGGRRWWTVTVDVPPGTIELRFTYRTDSGSQGRGILLDHLRVVEEGVVLASPGTRLAADGWQPSRTSGTGAEPWTD</sequence>